<dbReference type="Proteomes" id="UP001224775">
    <property type="component" value="Unassembled WGS sequence"/>
</dbReference>
<reference evidence="2" key="1">
    <citation type="submission" date="2023-06" db="EMBL/GenBank/DDBJ databases">
        <title>Survivors Of The Sea: Transcriptome response of Skeletonema marinoi to long-term dormancy.</title>
        <authorList>
            <person name="Pinder M.I.M."/>
            <person name="Kourtchenko O."/>
            <person name="Robertson E.K."/>
            <person name="Larsson T."/>
            <person name="Maumus F."/>
            <person name="Osuna-Cruz C.M."/>
            <person name="Vancaester E."/>
            <person name="Stenow R."/>
            <person name="Vandepoele K."/>
            <person name="Ploug H."/>
            <person name="Bruchert V."/>
            <person name="Godhe A."/>
            <person name="Topel M."/>
        </authorList>
    </citation>
    <scope>NUCLEOTIDE SEQUENCE</scope>
    <source>
        <strain evidence="2">R05AC</strain>
    </source>
</reference>
<sequence>MKLFTALFLAIAAQSQTPANAVELPNLRGVAGIALTDGETSGESGRSGYGPVGASTCRKKTQWCSTSTTTPAQFQCCDIGTCIPADISNPHYDGICGVEASAPGEETTPFLNLEDVARYTSNGAACVGIVDHHCSTAQDAKTQHKCCNSVSMDLTCAKNDTVTGPTFDGKCVDASGDVCHDFHQMKINCDADLDPNMKDFSKCEDHWGFQKLAGANCHFICQWNFVRKEHTCSQHGGGEDEENQ</sequence>
<evidence type="ECO:0000256" key="1">
    <source>
        <dbReference type="SAM" id="SignalP"/>
    </source>
</evidence>
<evidence type="ECO:0000313" key="2">
    <source>
        <dbReference type="EMBL" id="KAK1737692.1"/>
    </source>
</evidence>
<protein>
    <submittedName>
        <fullName evidence="2">Uncharacterized protein</fullName>
    </submittedName>
</protein>
<keyword evidence="1" id="KW-0732">Signal</keyword>
<organism evidence="2 3">
    <name type="scientific">Skeletonema marinoi</name>
    <dbReference type="NCBI Taxonomy" id="267567"/>
    <lineage>
        <taxon>Eukaryota</taxon>
        <taxon>Sar</taxon>
        <taxon>Stramenopiles</taxon>
        <taxon>Ochrophyta</taxon>
        <taxon>Bacillariophyta</taxon>
        <taxon>Coscinodiscophyceae</taxon>
        <taxon>Thalassiosirophycidae</taxon>
        <taxon>Thalassiosirales</taxon>
        <taxon>Skeletonemataceae</taxon>
        <taxon>Skeletonema</taxon>
        <taxon>Skeletonema marinoi-dohrnii complex</taxon>
    </lineage>
</organism>
<proteinExistence type="predicted"/>
<feature type="chain" id="PRO_5041913224" evidence="1">
    <location>
        <begin position="22"/>
        <end position="244"/>
    </location>
</feature>
<name>A0AAD8Y288_9STRA</name>
<accession>A0AAD8Y288</accession>
<dbReference type="EMBL" id="JATAAI010000023">
    <property type="protein sequence ID" value="KAK1737692.1"/>
    <property type="molecule type" value="Genomic_DNA"/>
</dbReference>
<comment type="caution">
    <text evidence="2">The sequence shown here is derived from an EMBL/GenBank/DDBJ whole genome shotgun (WGS) entry which is preliminary data.</text>
</comment>
<gene>
    <name evidence="2" type="ORF">QTG54_011464</name>
</gene>
<dbReference type="AlphaFoldDB" id="A0AAD8Y288"/>
<keyword evidence="3" id="KW-1185">Reference proteome</keyword>
<evidence type="ECO:0000313" key="3">
    <source>
        <dbReference type="Proteomes" id="UP001224775"/>
    </source>
</evidence>
<feature type="signal peptide" evidence="1">
    <location>
        <begin position="1"/>
        <end position="21"/>
    </location>
</feature>